<accession>A0A0B1Z5S3</accession>
<keyword evidence="1" id="KW-0812">Transmembrane</keyword>
<name>A0A0B1Z5S3_9PSED</name>
<evidence type="ECO:0000313" key="2">
    <source>
        <dbReference type="EMBL" id="KHK64742.1"/>
    </source>
</evidence>
<keyword evidence="1" id="KW-0472">Membrane</keyword>
<sequence>MISRTALIANALWLQLGWWACVLGAHQPAWLAAVVVGLLVHLLRCPDPKAERLAMLRVGVSGMLLDWSLGVLGLFDFGDSPLPLWLALLWLVFASGLRHSLAWAGKKPWLGALAGAVGGPLAYCAGAPLAGVSLPLGTLGTALVLAPLWAIGLPLAVRLADAQ</sequence>
<dbReference type="Pfam" id="PF11086">
    <property type="entry name" value="DUF2878"/>
    <property type="match status" value="1"/>
</dbReference>
<feature type="transmembrane region" description="Helical" evidence="1">
    <location>
        <begin position="81"/>
        <end position="97"/>
    </location>
</feature>
<comment type="caution">
    <text evidence="2">The sequence shown here is derived from an EMBL/GenBank/DDBJ whole genome shotgun (WGS) entry which is preliminary data.</text>
</comment>
<feature type="transmembrane region" description="Helical" evidence="1">
    <location>
        <begin position="16"/>
        <end position="42"/>
    </location>
</feature>
<dbReference type="AlphaFoldDB" id="A0A0B1Z5S3"/>
<gene>
    <name evidence="2" type="ORF">JZ00_10525</name>
</gene>
<reference evidence="3" key="1">
    <citation type="submission" date="2015-03" db="EMBL/GenBank/DDBJ databases">
        <title>Pseudomonas frederiksbergensis hydrocarbon degrader.</title>
        <authorList>
            <person name="Brown L.M."/>
            <person name="Ruiz O.N."/>
            <person name="Mueller S."/>
            <person name="Gunasekera T.S."/>
        </authorList>
    </citation>
    <scope>NUCLEOTIDE SEQUENCE [LARGE SCALE GENOMIC DNA]</scope>
    <source>
        <strain evidence="3">SI8</strain>
    </source>
</reference>
<dbReference type="InterPro" id="IPR021306">
    <property type="entry name" value="DUF2878"/>
</dbReference>
<feature type="transmembrane region" description="Helical" evidence="1">
    <location>
        <begin position="54"/>
        <end position="75"/>
    </location>
</feature>
<evidence type="ECO:0000256" key="1">
    <source>
        <dbReference type="SAM" id="Phobius"/>
    </source>
</evidence>
<keyword evidence="1" id="KW-1133">Transmembrane helix</keyword>
<proteinExistence type="predicted"/>
<evidence type="ECO:0000313" key="3">
    <source>
        <dbReference type="Proteomes" id="UP000030949"/>
    </source>
</evidence>
<dbReference type="EMBL" id="JQGJ01000005">
    <property type="protein sequence ID" value="KHK64742.1"/>
    <property type="molecule type" value="Genomic_DNA"/>
</dbReference>
<protein>
    <submittedName>
        <fullName evidence="2">Membrane protein</fullName>
    </submittedName>
</protein>
<feature type="transmembrane region" description="Helical" evidence="1">
    <location>
        <begin position="136"/>
        <end position="157"/>
    </location>
</feature>
<organism evidence="2 3">
    <name type="scientific">Pseudomonas frederiksbergensis</name>
    <dbReference type="NCBI Taxonomy" id="104087"/>
    <lineage>
        <taxon>Bacteria</taxon>
        <taxon>Pseudomonadati</taxon>
        <taxon>Pseudomonadota</taxon>
        <taxon>Gammaproteobacteria</taxon>
        <taxon>Pseudomonadales</taxon>
        <taxon>Pseudomonadaceae</taxon>
        <taxon>Pseudomonas</taxon>
    </lineage>
</organism>
<dbReference type="Proteomes" id="UP000030949">
    <property type="component" value="Unassembled WGS sequence"/>
</dbReference>
<feature type="transmembrane region" description="Helical" evidence="1">
    <location>
        <begin position="109"/>
        <end position="130"/>
    </location>
</feature>